<dbReference type="Gene3D" id="3.90.550.10">
    <property type="entry name" value="Spore Coat Polysaccharide Biosynthesis Protein SpsA, Chain A"/>
    <property type="match status" value="1"/>
</dbReference>
<keyword evidence="8" id="KW-1185">Reference proteome</keyword>
<dbReference type="EMBL" id="JAOQJU010000001">
    <property type="protein sequence ID" value="MCU6685288.1"/>
    <property type="molecule type" value="Genomic_DNA"/>
</dbReference>
<dbReference type="PANTHER" id="PTHR43179:SF12">
    <property type="entry name" value="GALACTOFURANOSYLTRANSFERASE GLFT2"/>
    <property type="match status" value="1"/>
</dbReference>
<gene>
    <name evidence="7" type="ORF">OCV99_01755</name>
</gene>
<dbReference type="InterPro" id="IPR001173">
    <property type="entry name" value="Glyco_trans_2-like"/>
</dbReference>
<protein>
    <submittedName>
        <fullName evidence="7">Glycosyltransferase family 2 protein</fullName>
    </submittedName>
</protein>
<evidence type="ECO:0000256" key="5">
    <source>
        <dbReference type="SAM" id="Phobius"/>
    </source>
</evidence>
<organism evidence="7 8">
    <name type="scientific">Dorea acetigenes</name>
    <dbReference type="NCBI Taxonomy" id="2981787"/>
    <lineage>
        <taxon>Bacteria</taxon>
        <taxon>Bacillati</taxon>
        <taxon>Bacillota</taxon>
        <taxon>Clostridia</taxon>
        <taxon>Lachnospirales</taxon>
        <taxon>Lachnospiraceae</taxon>
        <taxon>Dorea</taxon>
    </lineage>
</organism>
<comment type="similarity">
    <text evidence="2">Belongs to the glycosyltransferase 2 family.</text>
</comment>
<feature type="transmembrane region" description="Helical" evidence="5">
    <location>
        <begin position="244"/>
        <end position="266"/>
    </location>
</feature>
<comment type="caution">
    <text evidence="7">The sequence shown here is derived from an EMBL/GenBank/DDBJ whole genome shotgun (WGS) entry which is preliminary data.</text>
</comment>
<evidence type="ECO:0000256" key="2">
    <source>
        <dbReference type="ARBA" id="ARBA00006739"/>
    </source>
</evidence>
<accession>A0ABT2RIV2</accession>
<dbReference type="RefSeq" id="WP_158367557.1">
    <property type="nucleotide sequence ID" value="NZ_JAOQJU010000001.1"/>
</dbReference>
<keyword evidence="4" id="KW-0808">Transferase</keyword>
<proteinExistence type="inferred from homology"/>
<dbReference type="SUPFAM" id="SSF53448">
    <property type="entry name" value="Nucleotide-diphospho-sugar transferases"/>
    <property type="match status" value="1"/>
</dbReference>
<evidence type="ECO:0000259" key="6">
    <source>
        <dbReference type="Pfam" id="PF00535"/>
    </source>
</evidence>
<keyword evidence="5" id="KW-0812">Transmembrane</keyword>
<comment type="pathway">
    <text evidence="1">Cell wall biogenesis; cell wall polysaccharide biosynthesis.</text>
</comment>
<keyword evidence="3" id="KW-0328">Glycosyltransferase</keyword>
<keyword evidence="5" id="KW-1133">Transmembrane helix</keyword>
<sequence length="319" mass="36913">MCEVTVVIPNYNGKKYLCSCLEALYENTKLAFRTLVIDNGSGDGSIEEAKERFPQAEYVLLEKNFGFCRAVNIGIKRSSTPYVILLNNDTEIRKGFVEVLLRAVKQNDRIFSVESKMIQYRDQTLIDSAGTFYNALGWAFARGKDKKIHCYSRCCRTFAACAGAAIYRRAVFDEIGFFDERHFAYLEDIDIGYRARLHGYINLYEPEAEVIHVGSASSGSRYNEFKTKYSARNNIYLIYKNMPLLQIILNFPFLFAGFAAKIIFFFRKGYGGIYLKGLKDGLCLCTKERKMAFKKENLTHYIRIQLELWVNIFRRFTDR</sequence>
<evidence type="ECO:0000256" key="4">
    <source>
        <dbReference type="ARBA" id="ARBA00022679"/>
    </source>
</evidence>
<evidence type="ECO:0000313" key="7">
    <source>
        <dbReference type="EMBL" id="MCU6685288.1"/>
    </source>
</evidence>
<dbReference type="CDD" id="cd04186">
    <property type="entry name" value="GT_2_like_c"/>
    <property type="match status" value="1"/>
</dbReference>
<dbReference type="Pfam" id="PF00535">
    <property type="entry name" value="Glycos_transf_2"/>
    <property type="match status" value="1"/>
</dbReference>
<keyword evidence="5" id="KW-0472">Membrane</keyword>
<feature type="domain" description="Glycosyltransferase 2-like" evidence="6">
    <location>
        <begin position="5"/>
        <end position="175"/>
    </location>
</feature>
<evidence type="ECO:0000313" key="8">
    <source>
        <dbReference type="Proteomes" id="UP001652431"/>
    </source>
</evidence>
<reference evidence="7 8" key="1">
    <citation type="journal article" date="2021" name="ISME Commun">
        <title>Automated analysis of genomic sequences facilitates high-throughput and comprehensive description of bacteria.</title>
        <authorList>
            <person name="Hitch T.C.A."/>
        </authorList>
    </citation>
    <scope>NUCLEOTIDE SEQUENCE [LARGE SCALE GENOMIC DNA]</scope>
    <source>
        <strain evidence="7 8">Sanger_03</strain>
    </source>
</reference>
<dbReference type="InterPro" id="IPR029044">
    <property type="entry name" value="Nucleotide-diphossugar_trans"/>
</dbReference>
<evidence type="ECO:0000256" key="3">
    <source>
        <dbReference type="ARBA" id="ARBA00022676"/>
    </source>
</evidence>
<dbReference type="Proteomes" id="UP001652431">
    <property type="component" value="Unassembled WGS sequence"/>
</dbReference>
<name>A0ABT2RIV2_9FIRM</name>
<dbReference type="PANTHER" id="PTHR43179">
    <property type="entry name" value="RHAMNOSYLTRANSFERASE WBBL"/>
    <property type="match status" value="1"/>
</dbReference>
<evidence type="ECO:0000256" key="1">
    <source>
        <dbReference type="ARBA" id="ARBA00004776"/>
    </source>
</evidence>